<name>A0ABV6PV77_9BURK</name>
<sequence length="706" mass="76764">MTEDASKANEPAFPAGLRDWSGNQAGGVRRLFEAGSGRPTRDVLQTHLLRRLHAWTQAIASRPDKTPGIVLLVGGPGNGKTEAIESTIEWLDHELGSGGTLVATLREQLQPGGAKALQRVARASVLAPTSTRKHNISIVQDASLEPNSHSSRAALLVQELADALHGAPEGDIYLSCVNRGVLDDAMVHATDQGPADIQALLAATIRAVAQGAGAEACWPLQAYPSVAVWPMDIESLLVKTRDGDPAPALTILAKALDADSWPTYGQCEAKNLCPFCRSRQVLSTGDTASNFLTVLRWHELATAKRWTFRDFFTLVSFLLSGQAAEGAGASNLSPCQWAAKLVDLDQSRQGSKPDSKRSTAIYTLVAHQYQHQLFGSWNKRSARRLHEDIKEVGLVHDHVAMGLYYFLRAGGTSKPPSMIEGLLEGLCDSLDPALADPADQVQINASERVRLRDLDAYLSQSVRAGRDALVKHRCMSPAEVELLGRLADLDRELSTPALRRRRPDAATRIQHALRDFASRLVRRTLGTRSAVTRDAMLLKRFRGIAEDRGASQGDALLRAARDVQRLLNNGEKFEVPLTTTFGQPAAPVALRASLVTSKQSIRPLDDDTEDRPWSSTRYLKVGKGQREHAIALTFELYRAIELISAGLSRASLPREVNALIDATKATLSGPIVRDEDSLADSIMDLGVAGLQIEMMGSRFLTIEGRE</sequence>
<dbReference type="EMBL" id="JBHLTN010000029">
    <property type="protein sequence ID" value="MFC0593747.1"/>
    <property type="molecule type" value="Genomic_DNA"/>
</dbReference>
<accession>A0ABV6PV77</accession>
<evidence type="ECO:0000313" key="3">
    <source>
        <dbReference type="Proteomes" id="UP001589834"/>
    </source>
</evidence>
<comment type="caution">
    <text evidence="2">The sequence shown here is derived from an EMBL/GenBank/DDBJ whole genome shotgun (WGS) entry which is preliminary data.</text>
</comment>
<protein>
    <recommendedName>
        <fullName evidence="4">ATP-binding protein</fullName>
    </recommendedName>
</protein>
<evidence type="ECO:0000313" key="2">
    <source>
        <dbReference type="EMBL" id="MFC0593747.1"/>
    </source>
</evidence>
<organism evidence="2 3">
    <name type="scientific">Ottowia pentelensis</name>
    <dbReference type="NCBI Taxonomy" id="511108"/>
    <lineage>
        <taxon>Bacteria</taxon>
        <taxon>Pseudomonadati</taxon>
        <taxon>Pseudomonadota</taxon>
        <taxon>Betaproteobacteria</taxon>
        <taxon>Burkholderiales</taxon>
        <taxon>Comamonadaceae</taxon>
        <taxon>Ottowia</taxon>
    </lineage>
</organism>
<reference evidence="2 3" key="1">
    <citation type="submission" date="2024-09" db="EMBL/GenBank/DDBJ databases">
        <authorList>
            <person name="Sun Q."/>
            <person name="Mori K."/>
        </authorList>
    </citation>
    <scope>NUCLEOTIDE SEQUENCE [LARGE SCALE GENOMIC DNA]</scope>
    <source>
        <strain evidence="2 3">NCAIM B.02336</strain>
    </source>
</reference>
<evidence type="ECO:0000256" key="1">
    <source>
        <dbReference type="SAM" id="MobiDB-lite"/>
    </source>
</evidence>
<dbReference type="Proteomes" id="UP001589834">
    <property type="component" value="Unassembled WGS sequence"/>
</dbReference>
<proteinExistence type="predicted"/>
<evidence type="ECO:0008006" key="4">
    <source>
        <dbReference type="Google" id="ProtNLM"/>
    </source>
</evidence>
<gene>
    <name evidence="2" type="ORF">ACFFGG_14435</name>
</gene>
<keyword evidence="3" id="KW-1185">Reference proteome</keyword>
<feature type="region of interest" description="Disordered" evidence="1">
    <location>
        <begin position="1"/>
        <end position="20"/>
    </location>
</feature>
<dbReference type="RefSeq" id="WP_377483992.1">
    <property type="nucleotide sequence ID" value="NZ_JBHLTN010000029.1"/>
</dbReference>